<dbReference type="STRING" id="6183.A0A3Q0KPL1"/>
<feature type="compositionally biased region" description="Low complexity" evidence="5">
    <location>
        <begin position="542"/>
        <end position="568"/>
    </location>
</feature>
<dbReference type="Gene3D" id="2.130.10.10">
    <property type="entry name" value="YVTN repeat-like/Quinoprotein amine dehydrogenase"/>
    <property type="match status" value="1"/>
</dbReference>
<dbReference type="PROSITE" id="PS50294">
    <property type="entry name" value="WD_REPEATS_REGION"/>
    <property type="match status" value="1"/>
</dbReference>
<dbReference type="Pfam" id="PF00400">
    <property type="entry name" value="WD40"/>
    <property type="match status" value="5"/>
</dbReference>
<feature type="compositionally biased region" description="Basic and acidic residues" evidence="5">
    <location>
        <begin position="591"/>
        <end position="603"/>
    </location>
</feature>
<dbReference type="SUPFAM" id="SSF50978">
    <property type="entry name" value="WD40 repeat-like"/>
    <property type="match status" value="1"/>
</dbReference>
<evidence type="ECO:0000256" key="1">
    <source>
        <dbReference type="ARBA" id="ARBA00004123"/>
    </source>
</evidence>
<dbReference type="PRINTS" id="PR01850">
    <property type="entry name" value="GROUCHOFAMLY"/>
</dbReference>
<dbReference type="InParanoid" id="A0A3Q0KPL1"/>
<reference evidence="7" key="1">
    <citation type="journal article" date="2012" name="PLoS Negl. Trop. Dis.">
        <title>A systematically improved high quality genome and transcriptome of the human blood fluke Schistosoma mansoni.</title>
        <authorList>
            <person name="Protasio A.V."/>
            <person name="Tsai I.J."/>
            <person name="Babbage A."/>
            <person name="Nichol S."/>
            <person name="Hunt M."/>
            <person name="Aslett M.A."/>
            <person name="De Silva N."/>
            <person name="Velarde G.S."/>
            <person name="Anderson T.J."/>
            <person name="Clark R.C."/>
            <person name="Davidson C."/>
            <person name="Dillon G.P."/>
            <person name="Holroyd N.E."/>
            <person name="LoVerde P.T."/>
            <person name="Lloyd C."/>
            <person name="McQuillan J."/>
            <person name="Oliveira G."/>
            <person name="Otto T.D."/>
            <person name="Parker-Manuel S.J."/>
            <person name="Quail M.A."/>
            <person name="Wilson R.A."/>
            <person name="Zerlotini A."/>
            <person name="Dunne D.W."/>
            <person name="Berriman M."/>
        </authorList>
    </citation>
    <scope>NUCLEOTIDE SEQUENCE [LARGE SCALE GENOMIC DNA]</scope>
    <source>
        <strain evidence="7">Puerto Rican</strain>
    </source>
</reference>
<comment type="subcellular location">
    <subcellularLocation>
        <location evidence="1">Nucleus</location>
    </subcellularLocation>
</comment>
<feature type="compositionally biased region" description="Polar residues" evidence="5">
    <location>
        <begin position="624"/>
        <end position="638"/>
    </location>
</feature>
<dbReference type="SMART" id="SM00320">
    <property type="entry name" value="WD40"/>
    <property type="match status" value="7"/>
</dbReference>
<comment type="similarity">
    <text evidence="2">Belongs to the WD repeat Groucho/TLE family.</text>
</comment>
<dbReference type="GO" id="GO:0005634">
    <property type="term" value="C:nucleus"/>
    <property type="evidence" value="ECO:0007669"/>
    <property type="project" value="UniProtKB-SubCell"/>
</dbReference>
<feature type="compositionally biased region" description="Polar residues" evidence="5">
    <location>
        <begin position="653"/>
        <end position="670"/>
    </location>
</feature>
<evidence type="ECO:0000256" key="2">
    <source>
        <dbReference type="ARBA" id="ARBA00005969"/>
    </source>
</evidence>
<dbReference type="InterPro" id="IPR015943">
    <property type="entry name" value="WD40/YVTN_repeat-like_dom_sf"/>
</dbReference>
<organism evidence="7 8">
    <name type="scientific">Schistosoma mansoni</name>
    <name type="common">Blood fluke</name>
    <dbReference type="NCBI Taxonomy" id="6183"/>
    <lineage>
        <taxon>Eukaryota</taxon>
        <taxon>Metazoa</taxon>
        <taxon>Spiralia</taxon>
        <taxon>Lophotrochozoa</taxon>
        <taxon>Platyhelminthes</taxon>
        <taxon>Trematoda</taxon>
        <taxon>Digenea</taxon>
        <taxon>Strigeidida</taxon>
        <taxon>Schistosomatoidea</taxon>
        <taxon>Schistosomatidae</taxon>
        <taxon>Schistosoma</taxon>
    </lineage>
</organism>
<keyword evidence="4" id="KW-0853">WD repeat</keyword>
<dbReference type="WBParaSite" id="Smp_150080.1">
    <property type="protein sequence ID" value="Smp_150080.1"/>
    <property type="gene ID" value="Smp_150080"/>
</dbReference>
<feature type="compositionally biased region" description="Polar residues" evidence="5">
    <location>
        <begin position="742"/>
        <end position="757"/>
    </location>
</feature>
<dbReference type="InterPro" id="IPR001680">
    <property type="entry name" value="WD40_rpt"/>
</dbReference>
<feature type="region of interest" description="Disordered" evidence="5">
    <location>
        <begin position="368"/>
        <end position="396"/>
    </location>
</feature>
<evidence type="ECO:0000256" key="5">
    <source>
        <dbReference type="SAM" id="MobiDB-lite"/>
    </source>
</evidence>
<proteinExistence type="inferred from homology"/>
<feature type="region of interest" description="Disordered" evidence="5">
    <location>
        <begin position="694"/>
        <end position="757"/>
    </location>
</feature>
<evidence type="ECO:0000256" key="4">
    <source>
        <dbReference type="PROSITE-ProRule" id="PRU00221"/>
    </source>
</evidence>
<dbReference type="AlphaFoldDB" id="A0A3Q0KPL1"/>
<accession>A0A3Q0KPL1</accession>
<feature type="compositionally biased region" description="Polar residues" evidence="5">
    <location>
        <begin position="720"/>
        <end position="729"/>
    </location>
</feature>
<protein>
    <submittedName>
        <fullName evidence="8">Transducin-like enhancer protein 1</fullName>
    </submittedName>
</protein>
<dbReference type="Pfam" id="PF03920">
    <property type="entry name" value="TLE_N"/>
    <property type="match status" value="1"/>
</dbReference>
<feature type="region of interest" description="Disordered" evidence="5">
    <location>
        <begin position="542"/>
        <end position="681"/>
    </location>
</feature>
<dbReference type="GO" id="GO:0090090">
    <property type="term" value="P:negative regulation of canonical Wnt signaling pathway"/>
    <property type="evidence" value="ECO:0007669"/>
    <property type="project" value="TreeGrafter"/>
</dbReference>
<keyword evidence="3" id="KW-0539">Nucleus</keyword>
<feature type="compositionally biased region" description="Polar residues" evidence="5">
    <location>
        <begin position="813"/>
        <end position="836"/>
    </location>
</feature>
<feature type="domain" description="Groucho/TLE N-terminal Q-rich" evidence="6">
    <location>
        <begin position="17"/>
        <end position="125"/>
    </location>
</feature>
<sequence>MYPSRISSSSQSNQHTKFSVPEACDKIKDELLGLQTQYHSLKCEFEKAVQEKSELQRHYLLYYEITYGLNVEMHKQMEIAKRLNAILVQVIPFLSQEHQSQVAAAVDRAKQVTLSELSSIIGPQMDESKGPKFLNGSLGSTFDQMDFFKTMQQQQLLMNSGSGGLNSGFPHSLIPPSLGQLPSDNSVLPISGSRGGAQSTPSLTSLSGLNAPPCTGINSLSSGLPALNNNTANNLLLPPNPFLPQMTSSVTPPTTNTNPVGNPSISGVQSSLSGIPGPNNPAFFSGLAQSHPAVAAAMAAVAAAGFPSGNTNPTMNQLSSGLLNNNSHPYSQIPAHINNISTSFPPGTSNSLTGASLPSSISSNASLATSSYHGPSASGAHTPFSPTSTSLSNPNAPRPLMFPMDGVTGQPPFPPMISPAALSAIISDKNLDEKQRTAAAAAMAAAMAAAAAASQGGPPGAFGLPLNFGSNSLSGSSPMDAHNLMATMASFAAAQSAAAVGMNPDIHDGLNSSLPLSSGLFGGLNPDISGFGPNNLLPPSSSISSTFPNPGSVLPPSKSSTPVPSVNSCPSRQRANSRSPALLDVHSNAPPDEKRRKTERPTSGEKCNAVGNSSLEENGLVRVKSSNSSGRRTPSTKHNGNSNSSNGGPNSSVYKNHSTGNGLTLSHLDSNNQNHNTTMNNNAQRDHSLELDHKEFDENPPPLLSGGSGSGTPSCTTSPQNQQSHTTCSDPPPPPAPPLTGTFHNKQHTTTSNVKSSLSPVVAGTTNVLNSCRIGSISSLAGGELSVPSPLSSMGAGGGVNLPGVGAVSLSPPNLTSDALTPNSDGHSVSSTQQNPPSVPLSTTITTSSSSTMMFDTNFGSSGMGGISNISRPPYSFLRLDNQSPTPVPFTPDAFFGPGIPHQAKAIHCLDHGEVVCAVTINNATHQIYTGGKGTVKLWDLNSTTSNQSPNCSGSSSQSIITNKTCITSLECLQRDKYIRSIKLTQDGRTLVVGGESSILSIWDLGQASPHPKSELTFTAPACYALAVSPDSKLCFSCCSNGNIGVWDIHNRILVRQYQGHAEGASCVDIRPDGTRLWSGGLDKTVRCWDLREHCQISQVDLSAQIFSLGYCPTGDWLAVGLETDQVEVFGPGRPERYQLSLHESCVLSLKFAHSGLWFASTGKDHCLYAWRTPYGANLFQVKENSSVLSCDISLDDKLLVTGSGDRKATVYEIIY</sequence>
<feature type="compositionally biased region" description="Polar residues" evidence="5">
    <location>
        <begin position="384"/>
        <end position="395"/>
    </location>
</feature>
<dbReference type="InterPro" id="IPR009146">
    <property type="entry name" value="Groucho_enhance"/>
</dbReference>
<dbReference type="PROSITE" id="PS50082">
    <property type="entry name" value="WD_REPEATS_2"/>
    <property type="match status" value="1"/>
</dbReference>
<feature type="region of interest" description="Disordered" evidence="5">
    <location>
        <begin position="813"/>
        <end position="843"/>
    </location>
</feature>
<feature type="compositionally biased region" description="Polar residues" evidence="5">
    <location>
        <begin position="569"/>
        <end position="579"/>
    </location>
</feature>
<evidence type="ECO:0000256" key="3">
    <source>
        <dbReference type="ARBA" id="ARBA00023242"/>
    </source>
</evidence>
<dbReference type="FunFam" id="2.130.10.10:FF:001072">
    <property type="entry name" value="Transcription factor unc-37"/>
    <property type="match status" value="1"/>
</dbReference>
<feature type="compositionally biased region" description="Low complexity" evidence="5">
    <location>
        <begin position="671"/>
        <end position="681"/>
    </location>
</feature>
<feature type="repeat" description="WD" evidence="4">
    <location>
        <begin position="1058"/>
        <end position="1099"/>
    </location>
</feature>
<name>A0A3Q0KPL1_SCHMA</name>
<reference evidence="8" key="2">
    <citation type="submission" date="2018-12" db="UniProtKB">
        <authorList>
            <consortium name="WormBaseParasite"/>
        </authorList>
    </citation>
    <scope>IDENTIFICATION</scope>
    <source>
        <strain evidence="8">Puerto Rican</strain>
    </source>
</reference>
<dbReference type="InterPro" id="IPR036322">
    <property type="entry name" value="WD40_repeat_dom_sf"/>
</dbReference>
<dbReference type="GO" id="GO:0005667">
    <property type="term" value="C:transcription regulator complex"/>
    <property type="evidence" value="ECO:0007669"/>
    <property type="project" value="TreeGrafter"/>
</dbReference>
<dbReference type="InterPro" id="IPR005617">
    <property type="entry name" value="Groucho/TLE_N"/>
</dbReference>
<feature type="compositionally biased region" description="Low complexity" evidence="5">
    <location>
        <begin position="639"/>
        <end position="652"/>
    </location>
</feature>
<dbReference type="PANTHER" id="PTHR10814">
    <property type="entry name" value="TRANSDUCIN-LIKE ENHANCER PROTEIN"/>
    <property type="match status" value="1"/>
</dbReference>
<evidence type="ECO:0000259" key="6">
    <source>
        <dbReference type="Pfam" id="PF03920"/>
    </source>
</evidence>
<dbReference type="GO" id="GO:0003714">
    <property type="term" value="F:transcription corepressor activity"/>
    <property type="evidence" value="ECO:0007669"/>
    <property type="project" value="TreeGrafter"/>
</dbReference>
<dbReference type="Proteomes" id="UP000008854">
    <property type="component" value="Unassembled WGS sequence"/>
</dbReference>
<dbReference type="PANTHER" id="PTHR10814:SF21">
    <property type="entry name" value="PROTEIN GROUCHO"/>
    <property type="match status" value="1"/>
</dbReference>
<keyword evidence="7" id="KW-1185">Reference proteome</keyword>
<dbReference type="ExpressionAtlas" id="A0A3Q0KPL1">
    <property type="expression patterns" value="baseline"/>
</dbReference>
<evidence type="ECO:0000313" key="7">
    <source>
        <dbReference type="Proteomes" id="UP000008854"/>
    </source>
</evidence>
<evidence type="ECO:0000313" key="8">
    <source>
        <dbReference type="WBParaSite" id="Smp_150080.1"/>
    </source>
</evidence>
<dbReference type="FunCoup" id="A0A3Q0KPL1">
    <property type="interactions" value="734"/>
</dbReference>